<dbReference type="Pfam" id="PF00412">
    <property type="entry name" value="LIM"/>
    <property type="match status" value="1"/>
</dbReference>
<evidence type="ECO:0000256" key="3">
    <source>
        <dbReference type="ARBA" id="ARBA00022833"/>
    </source>
</evidence>
<evidence type="ECO:0000256" key="4">
    <source>
        <dbReference type="ARBA" id="ARBA00023038"/>
    </source>
</evidence>
<evidence type="ECO:0000313" key="7">
    <source>
        <dbReference type="Ensembl" id="ENSSMAP00000020843.2"/>
    </source>
</evidence>
<dbReference type="SUPFAM" id="SSF57716">
    <property type="entry name" value="Glucocorticoid receptor-like (DNA-binding domain)"/>
    <property type="match status" value="1"/>
</dbReference>
<reference evidence="7" key="2">
    <citation type="submission" date="2025-08" db="UniProtKB">
        <authorList>
            <consortium name="Ensembl"/>
        </authorList>
    </citation>
    <scope>IDENTIFICATION</scope>
</reference>
<evidence type="ECO:0000256" key="5">
    <source>
        <dbReference type="PROSITE-ProRule" id="PRU00125"/>
    </source>
</evidence>
<evidence type="ECO:0000256" key="1">
    <source>
        <dbReference type="ARBA" id="ARBA00022723"/>
    </source>
</evidence>
<dbReference type="PROSITE" id="PS50023">
    <property type="entry name" value="LIM_DOMAIN_2"/>
    <property type="match status" value="1"/>
</dbReference>
<feature type="domain" description="LIM zinc-binding" evidence="6">
    <location>
        <begin position="24"/>
        <end position="104"/>
    </location>
</feature>
<dbReference type="AlphaFoldDB" id="A0A8D3AN76"/>
<keyword evidence="1 5" id="KW-0479">Metal-binding</keyword>
<keyword evidence="3 5" id="KW-0862">Zinc</keyword>
<dbReference type="InterPro" id="IPR001781">
    <property type="entry name" value="Znf_LIM"/>
</dbReference>
<name>A0A8D3AN76_SCOMX</name>
<dbReference type="PANTHER" id="PTHR46074:SF5">
    <property type="entry name" value="LIM DOMAIN-CONTAINING PROTEIN C"/>
    <property type="match status" value="1"/>
</dbReference>
<accession>A0A8D3AN76</accession>
<dbReference type="Proteomes" id="UP000694558">
    <property type="component" value="Chromosome 17"/>
</dbReference>
<keyword evidence="4 5" id="KW-0440">LIM domain</keyword>
<dbReference type="FunFam" id="2.10.110.10:FF:000025">
    <property type="entry name" value="Cysteine-rich protein 2"/>
    <property type="match status" value="1"/>
</dbReference>
<protein>
    <recommendedName>
        <fullName evidence="6">LIM zinc-binding domain-containing protein</fullName>
    </recommendedName>
</protein>
<keyword evidence="2" id="KW-0677">Repeat</keyword>
<evidence type="ECO:0000259" key="6">
    <source>
        <dbReference type="PROSITE" id="PS50023"/>
    </source>
</evidence>
<dbReference type="GeneTree" id="ENSGT00940000162342"/>
<evidence type="ECO:0000256" key="2">
    <source>
        <dbReference type="ARBA" id="ARBA00022737"/>
    </source>
</evidence>
<reference evidence="7" key="1">
    <citation type="submission" date="2023-05" db="EMBL/GenBank/DDBJ databases">
        <title>High-quality long-read genome of Scophthalmus maximus.</title>
        <authorList>
            <person name="Lien S."/>
            <person name="Martinez P."/>
        </authorList>
    </citation>
    <scope>NUCLEOTIDE SEQUENCE [LARGE SCALE GENOMIC DNA]</scope>
</reference>
<proteinExistence type="predicted"/>
<sequence length="118" mass="12423">MFQTPAQTFSCNVFGGAGPALEHCLCFSAAYCVISAPHQAIFRGGGGYHACGTIPEKVSSLGKDWHRPCLKCAKCSKTLVSGSHAEHGGKPYCHNPCYSAMFGPGGFGRGGAESYKFK</sequence>
<dbReference type="PANTHER" id="PTHR46074">
    <property type="entry name" value="CYSTEINE-RICH PROTEIN CRIP FAMILY MEMBER"/>
    <property type="match status" value="1"/>
</dbReference>
<dbReference type="Gene3D" id="2.10.110.10">
    <property type="entry name" value="Cysteine Rich Protein"/>
    <property type="match status" value="1"/>
</dbReference>
<dbReference type="GO" id="GO:0046872">
    <property type="term" value="F:metal ion binding"/>
    <property type="evidence" value="ECO:0007669"/>
    <property type="project" value="UniProtKB-KW"/>
</dbReference>
<organism evidence="7 8">
    <name type="scientific">Scophthalmus maximus</name>
    <name type="common">Turbot</name>
    <name type="synonym">Psetta maxima</name>
    <dbReference type="NCBI Taxonomy" id="52904"/>
    <lineage>
        <taxon>Eukaryota</taxon>
        <taxon>Metazoa</taxon>
        <taxon>Chordata</taxon>
        <taxon>Craniata</taxon>
        <taxon>Vertebrata</taxon>
        <taxon>Euteleostomi</taxon>
        <taxon>Actinopterygii</taxon>
        <taxon>Neopterygii</taxon>
        <taxon>Teleostei</taxon>
        <taxon>Neoteleostei</taxon>
        <taxon>Acanthomorphata</taxon>
        <taxon>Carangaria</taxon>
        <taxon>Pleuronectiformes</taxon>
        <taxon>Pleuronectoidei</taxon>
        <taxon>Scophthalmidae</taxon>
        <taxon>Scophthalmus</taxon>
    </lineage>
</organism>
<dbReference type="SMART" id="SM00132">
    <property type="entry name" value="LIM"/>
    <property type="match status" value="1"/>
</dbReference>
<evidence type="ECO:0000313" key="8">
    <source>
        <dbReference type="Proteomes" id="UP000694558"/>
    </source>
</evidence>
<dbReference type="Ensembl" id="ENSSMAT00000021094.2">
    <property type="protein sequence ID" value="ENSSMAP00000020843.2"/>
    <property type="gene ID" value="ENSSMAG00000012705.2"/>
</dbReference>